<dbReference type="SUPFAM" id="SSF53613">
    <property type="entry name" value="Ribokinase-like"/>
    <property type="match status" value="1"/>
</dbReference>
<dbReference type="PROSITE" id="PS51383">
    <property type="entry name" value="YJEF_C_3"/>
    <property type="match status" value="1"/>
</dbReference>
<dbReference type="AlphaFoldDB" id="A0A3M5D4V4"/>
<proteinExistence type="predicted"/>
<evidence type="ECO:0000259" key="1">
    <source>
        <dbReference type="PROSITE" id="PS51383"/>
    </source>
</evidence>
<dbReference type="Pfam" id="PF01256">
    <property type="entry name" value="Carb_kinase"/>
    <property type="match status" value="1"/>
</dbReference>
<evidence type="ECO:0000313" key="3">
    <source>
        <dbReference type="Proteomes" id="UP000270834"/>
    </source>
</evidence>
<dbReference type="GO" id="GO:0016836">
    <property type="term" value="F:hydro-lyase activity"/>
    <property type="evidence" value="ECO:0007669"/>
    <property type="project" value="InterPro"/>
</dbReference>
<dbReference type="Proteomes" id="UP000270834">
    <property type="component" value="Unassembled WGS sequence"/>
</dbReference>
<dbReference type="InterPro" id="IPR029056">
    <property type="entry name" value="Ribokinase-like"/>
</dbReference>
<sequence length="70" mass="7132">MAGAGMGDVLSGITGALLTQHVEAFEAACLAVWLHAAAGERLGAQGRGLAATDLIPTVRQLLEECSPCLK</sequence>
<feature type="domain" description="YjeF C-terminal" evidence="1">
    <location>
        <begin position="1"/>
        <end position="65"/>
    </location>
</feature>
<dbReference type="InterPro" id="IPR000631">
    <property type="entry name" value="CARKD"/>
</dbReference>
<name>A0A3M5D4V4_PSEAI</name>
<evidence type="ECO:0000313" key="2">
    <source>
        <dbReference type="EMBL" id="RMS44731.1"/>
    </source>
</evidence>
<gene>
    <name evidence="2" type="ORF">ALP65_01199</name>
</gene>
<dbReference type="EMBL" id="RBSQ01001397">
    <property type="protein sequence ID" value="RMS44731.1"/>
    <property type="molecule type" value="Genomic_DNA"/>
</dbReference>
<organism evidence="2 3">
    <name type="scientific">Pseudomonas aeruginosa</name>
    <dbReference type="NCBI Taxonomy" id="287"/>
    <lineage>
        <taxon>Bacteria</taxon>
        <taxon>Pseudomonadati</taxon>
        <taxon>Pseudomonadota</taxon>
        <taxon>Gammaproteobacteria</taxon>
        <taxon>Pseudomonadales</taxon>
        <taxon>Pseudomonadaceae</taxon>
        <taxon>Pseudomonas</taxon>
    </lineage>
</organism>
<dbReference type="Gene3D" id="3.40.1190.20">
    <property type="match status" value="1"/>
</dbReference>
<accession>A0A3M5D4V4</accession>
<protein>
    <recommendedName>
        <fullName evidence="1">YjeF C-terminal domain-containing protein</fullName>
    </recommendedName>
</protein>
<comment type="caution">
    <text evidence="2">The sequence shown here is derived from an EMBL/GenBank/DDBJ whole genome shotgun (WGS) entry which is preliminary data.</text>
</comment>
<reference evidence="2 3" key="1">
    <citation type="submission" date="2018-08" db="EMBL/GenBank/DDBJ databases">
        <title>Recombination of ecologically and evolutionarily significant loci maintains genetic cohesion in the Pseudomonas syringae species complex.</title>
        <authorList>
            <person name="Dillon M."/>
            <person name="Thakur S."/>
            <person name="Almeida R.N.D."/>
            <person name="Weir B.S."/>
            <person name="Guttman D.S."/>
        </authorList>
    </citation>
    <scope>NUCLEOTIDE SEQUENCE [LARGE SCALE GENOMIC DNA]</scope>
    <source>
        <strain evidence="2 3">ICMP 7846</strain>
    </source>
</reference>